<accession>D2BJN3</accession>
<keyword evidence="1" id="KW-1133">Transmembrane helix</keyword>
<dbReference type="Proteomes" id="UP000002506">
    <property type="component" value="Chromosome"/>
</dbReference>
<sequence>MTRLFKRWWPSFLGTLLVAVALIWVYVFFPVMAKLPADYEQNYYFSGTVQVLNSATNQLNPAMPVNVIRALKASGLEDDVLLMDQKITFTHAQAGTELPFGSEEVYGLDRTTRANVAGYGDIDRTGQFTFPANTQKQDYPFWSATAHQSLTAKFVKEETYQGLTVYVFQVDQKNINLGTYANTGIPQTGDFLINIKVEPVSGVPVYSDTTTTLKISPAPSVSMPIFISTIAYTTETIDEMVSTAESTKSMIMWASVYAFWIIIGVGIVFIGIGFFRSRTA</sequence>
<dbReference type="HOGENOM" id="CLU_1003711_0_0_0"/>
<gene>
    <name evidence="2" type="ordered locus">DhcVS_1434</name>
</gene>
<evidence type="ECO:0000313" key="2">
    <source>
        <dbReference type="EMBL" id="ACZ62533.1"/>
    </source>
</evidence>
<dbReference type="KEGG" id="dev:DhcVS_1434"/>
<feature type="transmembrane region" description="Helical" evidence="1">
    <location>
        <begin position="250"/>
        <end position="275"/>
    </location>
</feature>
<dbReference type="AlphaFoldDB" id="D2BJN3"/>
<evidence type="ECO:0008006" key="4">
    <source>
        <dbReference type="Google" id="ProtNLM"/>
    </source>
</evidence>
<proteinExistence type="predicted"/>
<keyword evidence="1" id="KW-0472">Membrane</keyword>
<evidence type="ECO:0000256" key="1">
    <source>
        <dbReference type="SAM" id="Phobius"/>
    </source>
</evidence>
<name>D2BJN3_DEHMV</name>
<organism evidence="2 3">
    <name type="scientific">Dehalococcoides mccartyi (strain VS)</name>
    <dbReference type="NCBI Taxonomy" id="311424"/>
    <lineage>
        <taxon>Bacteria</taxon>
        <taxon>Bacillati</taxon>
        <taxon>Chloroflexota</taxon>
        <taxon>Dehalococcoidia</taxon>
        <taxon>Dehalococcoidales</taxon>
        <taxon>Dehalococcoidaceae</taxon>
        <taxon>Dehalococcoides</taxon>
    </lineage>
</organism>
<reference evidence="2 3" key="1">
    <citation type="journal article" date="2009" name="PLoS Genet.">
        <title>Localized plasticity in the streamlined genomes of vinyl chloride respiring Dehalococcoides.</title>
        <authorList>
            <person name="McMurdie P.J."/>
            <person name="Behrens S.F."/>
            <person name="Muller J.A."/>
            <person name="Goke J."/>
            <person name="Ritalahti K.M."/>
            <person name="Wagner R."/>
            <person name="Goltsman E."/>
            <person name="Lapidus A."/>
            <person name="Holmes S."/>
            <person name="Loffler F.E."/>
            <person name="Spormann A.M."/>
        </authorList>
    </citation>
    <scope>NUCLEOTIDE SEQUENCE [LARGE SCALE GENOMIC DNA]</scope>
    <source>
        <strain evidence="2 3">VS</strain>
    </source>
</reference>
<feature type="transmembrane region" description="Helical" evidence="1">
    <location>
        <begin position="12"/>
        <end position="33"/>
    </location>
</feature>
<dbReference type="eggNOG" id="ENOG5030SSV">
    <property type="taxonomic scope" value="Bacteria"/>
</dbReference>
<dbReference type="Pfam" id="PF11271">
    <property type="entry name" value="PorA"/>
    <property type="match status" value="1"/>
</dbReference>
<evidence type="ECO:0000313" key="3">
    <source>
        <dbReference type="Proteomes" id="UP000002506"/>
    </source>
</evidence>
<keyword evidence="1" id="KW-0812">Transmembrane</keyword>
<dbReference type="InterPro" id="IPR021424">
    <property type="entry name" value="PorA"/>
</dbReference>
<dbReference type="EMBL" id="CP001827">
    <property type="protein sequence ID" value="ACZ62533.1"/>
    <property type="molecule type" value="Genomic_DNA"/>
</dbReference>
<protein>
    <recommendedName>
        <fullName evidence="4">DUF3068 domain-containing protein</fullName>
    </recommendedName>
</protein>